<keyword evidence="4 8" id="KW-0808">Transferase</keyword>
<accession>A0A0D2KRN4</accession>
<dbReference type="OrthoDB" id="422574at2759"/>
<feature type="domain" description="GST N-terminal" evidence="6">
    <location>
        <begin position="1"/>
        <end position="77"/>
    </location>
</feature>
<dbReference type="RefSeq" id="XP_013897233.1">
    <property type="nucleotide sequence ID" value="XM_014041779.1"/>
</dbReference>
<dbReference type="InterPro" id="IPR040079">
    <property type="entry name" value="Glutathione_S-Trfase"/>
</dbReference>
<evidence type="ECO:0000313" key="8">
    <source>
        <dbReference type="EMBL" id="KIY98213.1"/>
    </source>
</evidence>
<dbReference type="InterPro" id="IPR004046">
    <property type="entry name" value="GST_C"/>
</dbReference>
<dbReference type="InterPro" id="IPR036249">
    <property type="entry name" value="Thioredoxin-like_sf"/>
</dbReference>
<dbReference type="KEGG" id="mng:MNEG_9750"/>
<comment type="catalytic activity">
    <reaction evidence="5">
        <text>RX + glutathione = an S-substituted glutathione + a halide anion + H(+)</text>
        <dbReference type="Rhea" id="RHEA:16437"/>
        <dbReference type="ChEBI" id="CHEBI:15378"/>
        <dbReference type="ChEBI" id="CHEBI:16042"/>
        <dbReference type="ChEBI" id="CHEBI:17792"/>
        <dbReference type="ChEBI" id="CHEBI:57925"/>
        <dbReference type="ChEBI" id="CHEBI:90779"/>
        <dbReference type="EC" id="2.5.1.18"/>
    </reaction>
</comment>
<evidence type="ECO:0000256" key="4">
    <source>
        <dbReference type="ARBA" id="ARBA00022679"/>
    </source>
</evidence>
<dbReference type="GO" id="GO:0004364">
    <property type="term" value="F:glutathione transferase activity"/>
    <property type="evidence" value="ECO:0007669"/>
    <property type="project" value="UniProtKB-EC"/>
</dbReference>
<dbReference type="Pfam" id="PF02798">
    <property type="entry name" value="GST_N"/>
    <property type="match status" value="1"/>
</dbReference>
<evidence type="ECO:0000313" key="9">
    <source>
        <dbReference type="Proteomes" id="UP000054498"/>
    </source>
</evidence>
<reference evidence="8 9" key="1">
    <citation type="journal article" date="2013" name="BMC Genomics">
        <title>Reconstruction of the lipid metabolism for the microalga Monoraphidium neglectum from its genome sequence reveals characteristics suitable for biofuel production.</title>
        <authorList>
            <person name="Bogen C."/>
            <person name="Al-Dilaimi A."/>
            <person name="Albersmeier A."/>
            <person name="Wichmann J."/>
            <person name="Grundmann M."/>
            <person name="Rupp O."/>
            <person name="Lauersen K.J."/>
            <person name="Blifernez-Klassen O."/>
            <person name="Kalinowski J."/>
            <person name="Goesmann A."/>
            <person name="Mussgnug J.H."/>
            <person name="Kruse O."/>
        </authorList>
    </citation>
    <scope>NUCLEOTIDE SEQUENCE [LARGE SCALE GENOMIC DNA]</scope>
    <source>
        <strain evidence="8 9">SAG 48.87</strain>
    </source>
</reference>
<dbReference type="AlphaFoldDB" id="A0A0D2KRN4"/>
<dbReference type="EMBL" id="KK102269">
    <property type="protein sequence ID" value="KIY98213.1"/>
    <property type="molecule type" value="Genomic_DNA"/>
</dbReference>
<dbReference type="GO" id="GO:0006749">
    <property type="term" value="P:glutathione metabolic process"/>
    <property type="evidence" value="ECO:0007669"/>
    <property type="project" value="TreeGrafter"/>
</dbReference>
<dbReference type="GeneID" id="25742625"/>
<sequence>MVTIYYFPMQGRAEVIKLLCAYAGEKFEAVVHSYEEQKSNLDAFPFGQAPRLVDGDVDLVQSNACVRHLARKFRLYGASEAEMAKLVPQVAAGEGGGRGPDSPEQVDMIMDGVEDLRNKYTALIYAAEAKAAFWAKHCDKAAPLTQPNDGAHARYLARLLTKAGGEWFVGGGVTAADLAVYDVIHLLMRPALFPEEFRAAYPKLADHHDRVEALKGVKEYLAGPDRQAKINYNGLG</sequence>
<dbReference type="SUPFAM" id="SSF52833">
    <property type="entry name" value="Thioredoxin-like"/>
    <property type="match status" value="1"/>
</dbReference>
<keyword evidence="8" id="KW-0966">Cell projection</keyword>
<feature type="domain" description="GST C-terminal" evidence="7">
    <location>
        <begin position="99"/>
        <end position="228"/>
    </location>
</feature>
<dbReference type="SFLD" id="SFLDS00019">
    <property type="entry name" value="Glutathione_Transferase_(cytos"/>
    <property type="match status" value="1"/>
</dbReference>
<dbReference type="PANTHER" id="PTHR11571">
    <property type="entry name" value="GLUTATHIONE S-TRANSFERASE"/>
    <property type="match status" value="1"/>
</dbReference>
<dbReference type="Gene3D" id="1.20.1050.130">
    <property type="match status" value="1"/>
</dbReference>
<dbReference type="Proteomes" id="UP000054498">
    <property type="component" value="Unassembled WGS sequence"/>
</dbReference>
<dbReference type="STRING" id="145388.A0A0D2KRN4"/>
<dbReference type="InterPro" id="IPR050213">
    <property type="entry name" value="GST_superfamily"/>
</dbReference>
<dbReference type="PROSITE" id="PS50404">
    <property type="entry name" value="GST_NTER"/>
    <property type="match status" value="1"/>
</dbReference>
<dbReference type="InterPro" id="IPR010987">
    <property type="entry name" value="Glutathione-S-Trfase_C-like"/>
</dbReference>
<keyword evidence="8" id="KW-0282">Flagellum</keyword>
<keyword evidence="9" id="KW-1185">Reference proteome</keyword>
<evidence type="ECO:0000256" key="2">
    <source>
        <dbReference type="ARBA" id="ARBA00005861"/>
    </source>
</evidence>
<evidence type="ECO:0000256" key="5">
    <source>
        <dbReference type="ARBA" id="ARBA00047960"/>
    </source>
</evidence>
<evidence type="ECO:0000259" key="6">
    <source>
        <dbReference type="PROSITE" id="PS50404"/>
    </source>
</evidence>
<dbReference type="Pfam" id="PF14497">
    <property type="entry name" value="GST_C_3"/>
    <property type="match status" value="1"/>
</dbReference>
<dbReference type="Gene3D" id="1.20.1050.10">
    <property type="match status" value="1"/>
</dbReference>
<comment type="function">
    <text evidence="1">Conjugation of reduced glutathione to a wide number of exogenous and endogenous hydrophobic electrophiles.</text>
</comment>
<organism evidence="8 9">
    <name type="scientific">Monoraphidium neglectum</name>
    <dbReference type="NCBI Taxonomy" id="145388"/>
    <lineage>
        <taxon>Eukaryota</taxon>
        <taxon>Viridiplantae</taxon>
        <taxon>Chlorophyta</taxon>
        <taxon>core chlorophytes</taxon>
        <taxon>Chlorophyceae</taxon>
        <taxon>CS clade</taxon>
        <taxon>Sphaeropleales</taxon>
        <taxon>Selenastraceae</taxon>
        <taxon>Monoraphidium</taxon>
    </lineage>
</organism>
<evidence type="ECO:0000256" key="1">
    <source>
        <dbReference type="ARBA" id="ARBA00003701"/>
    </source>
</evidence>
<dbReference type="SUPFAM" id="SSF47616">
    <property type="entry name" value="GST C-terminal domain-like"/>
    <property type="match status" value="1"/>
</dbReference>
<dbReference type="PANTHER" id="PTHR11571:SF222">
    <property type="entry name" value="GLUTATHIONE TRANSFERASE"/>
    <property type="match status" value="1"/>
</dbReference>
<proteinExistence type="inferred from homology"/>
<name>A0A0D2KRN4_9CHLO</name>
<keyword evidence="8" id="KW-0969">Cilium</keyword>
<evidence type="ECO:0000259" key="7">
    <source>
        <dbReference type="PROSITE" id="PS50405"/>
    </source>
</evidence>
<comment type="similarity">
    <text evidence="2">Belongs to the GST superfamily. Mu family.</text>
</comment>
<dbReference type="EC" id="2.5.1.18" evidence="3"/>
<evidence type="ECO:0000256" key="3">
    <source>
        <dbReference type="ARBA" id="ARBA00012452"/>
    </source>
</evidence>
<gene>
    <name evidence="8" type="ORF">MNEG_9750</name>
</gene>
<dbReference type="InterPro" id="IPR036282">
    <property type="entry name" value="Glutathione-S-Trfase_C_sf"/>
</dbReference>
<protein>
    <recommendedName>
        <fullName evidence="3">glutathione transferase</fullName>
        <ecNumber evidence="3">2.5.1.18</ecNumber>
    </recommendedName>
</protein>
<dbReference type="InterPro" id="IPR004045">
    <property type="entry name" value="Glutathione_S-Trfase_N"/>
</dbReference>
<dbReference type="CDD" id="cd03192">
    <property type="entry name" value="GST_C_Sigma_like"/>
    <property type="match status" value="1"/>
</dbReference>
<dbReference type="PROSITE" id="PS50405">
    <property type="entry name" value="GST_CTER"/>
    <property type="match status" value="1"/>
</dbReference>